<dbReference type="Pfam" id="PF13527">
    <property type="entry name" value="Acetyltransf_9"/>
    <property type="match status" value="1"/>
</dbReference>
<comment type="caution">
    <text evidence="2">The sequence shown here is derived from an EMBL/GenBank/DDBJ whole genome shotgun (WGS) entry which is preliminary data.</text>
</comment>
<dbReference type="Gene3D" id="3.40.630.30">
    <property type="match status" value="2"/>
</dbReference>
<feature type="domain" description="N-acetyltransferase" evidence="1">
    <location>
        <begin position="17"/>
        <end position="172"/>
    </location>
</feature>
<organism evidence="2 3">
    <name type="scientific">candidate division TA06 bacterium DG_24</name>
    <dbReference type="NCBI Taxonomy" id="1703770"/>
    <lineage>
        <taxon>Bacteria</taxon>
        <taxon>Bacteria division TA06</taxon>
    </lineage>
</organism>
<proteinExistence type="predicted"/>
<dbReference type="SUPFAM" id="SSF55729">
    <property type="entry name" value="Acyl-CoA N-acyltransferases (Nat)"/>
    <property type="match status" value="2"/>
</dbReference>
<evidence type="ECO:0000313" key="3">
    <source>
        <dbReference type="Proteomes" id="UP000052008"/>
    </source>
</evidence>
<accession>A0A0S7WQT1</accession>
<dbReference type="AlphaFoldDB" id="A0A0S7WQT1"/>
<dbReference type="Proteomes" id="UP000052008">
    <property type="component" value="Unassembled WGS sequence"/>
</dbReference>
<dbReference type="InterPro" id="IPR000182">
    <property type="entry name" value="GNAT_dom"/>
</dbReference>
<dbReference type="InterPro" id="IPR016181">
    <property type="entry name" value="Acyl_CoA_acyltransferase"/>
</dbReference>
<name>A0A0S7WQT1_UNCT6</name>
<reference evidence="2 3" key="1">
    <citation type="journal article" date="2015" name="Microbiome">
        <title>Genomic resolution of linkages in carbon, nitrogen, and sulfur cycling among widespread estuary sediment bacteria.</title>
        <authorList>
            <person name="Baker B.J."/>
            <person name="Lazar C.S."/>
            <person name="Teske A.P."/>
            <person name="Dick G.J."/>
        </authorList>
    </citation>
    <scope>NUCLEOTIDE SEQUENCE [LARGE SCALE GENOMIC DNA]</scope>
    <source>
        <strain evidence="2">DG_24</strain>
    </source>
</reference>
<evidence type="ECO:0000313" key="2">
    <source>
        <dbReference type="EMBL" id="KPJ52504.1"/>
    </source>
</evidence>
<dbReference type="EMBL" id="LIZS01000055">
    <property type="protein sequence ID" value="KPJ52504.1"/>
    <property type="molecule type" value="Genomic_DNA"/>
</dbReference>
<feature type="domain" description="N-acetyltransferase" evidence="1">
    <location>
        <begin position="201"/>
        <end position="345"/>
    </location>
</feature>
<sequence>MRAVAIGHPEERKWQRYTLRAFRPGDEAGLASLFAACFEEQRTPEECHWKILENPRREDTATVFVALDESQIVAHVGGLPVEFKAGAETVRALIACDFAVLPERRRGLKKVGLFLALARMVEEVCRDRFALTFGFPVPAAHRMETRYLGGKDAGGVPSLACPLTIHGARWLWGRKGVARLPATWLAGHKGLRRGLRFRGEIVVRRVARFDPFVDELWEDVSGCLPFAVQRDSLYLNWRYARPGRPYLLLVAEDGRRPVGYVTFRTVRFGSVSLCLIMDIMPPTGTGVSERLLCEVMLYARANRVDAVRCWMNEKCAFYDVLMTHGFVRTSSTDRLVYKVFRRELETASIGRRENWYLTLSDSDGL</sequence>
<evidence type="ECO:0000259" key="1">
    <source>
        <dbReference type="PROSITE" id="PS51186"/>
    </source>
</evidence>
<dbReference type="GO" id="GO:0016747">
    <property type="term" value="F:acyltransferase activity, transferring groups other than amino-acyl groups"/>
    <property type="evidence" value="ECO:0007669"/>
    <property type="project" value="InterPro"/>
</dbReference>
<dbReference type="PROSITE" id="PS51186">
    <property type="entry name" value="GNAT"/>
    <property type="match status" value="2"/>
</dbReference>
<protein>
    <recommendedName>
        <fullName evidence="1">N-acetyltransferase domain-containing protein</fullName>
    </recommendedName>
</protein>
<gene>
    <name evidence="2" type="ORF">AMJ39_07640</name>
</gene>
<dbReference type="STRING" id="1703770.AMJ39_07640"/>